<dbReference type="EMBL" id="LWHQ01000011">
    <property type="protein sequence ID" value="OAS26314.1"/>
    <property type="molecule type" value="Genomic_DNA"/>
</dbReference>
<sequence>MIPRSEKDATDVLRALEAQIRQARQQIENHIVQRTNWEERLAYLQDQVWAVKTLWPGAGGEKPEARS</sequence>
<keyword evidence="1" id="KW-0175">Coiled coil</keyword>
<comment type="caution">
    <text evidence="2">The sequence shown here is derived from an EMBL/GenBank/DDBJ whole genome shotgun (WGS) entry which is preliminary data.</text>
</comment>
<evidence type="ECO:0000313" key="3">
    <source>
        <dbReference type="Proteomes" id="UP000078316"/>
    </source>
</evidence>
<evidence type="ECO:0000256" key="1">
    <source>
        <dbReference type="SAM" id="Coils"/>
    </source>
</evidence>
<evidence type="ECO:0000313" key="2">
    <source>
        <dbReference type="EMBL" id="OAS26314.1"/>
    </source>
</evidence>
<organism evidence="2 3">
    <name type="scientific">Methylobacterium platani</name>
    <dbReference type="NCBI Taxonomy" id="427683"/>
    <lineage>
        <taxon>Bacteria</taxon>
        <taxon>Pseudomonadati</taxon>
        <taxon>Pseudomonadota</taxon>
        <taxon>Alphaproteobacteria</taxon>
        <taxon>Hyphomicrobiales</taxon>
        <taxon>Methylobacteriaceae</taxon>
        <taxon>Methylobacterium</taxon>
    </lineage>
</organism>
<protein>
    <submittedName>
        <fullName evidence="2">Uncharacterized protein</fullName>
    </submittedName>
</protein>
<reference evidence="2 3" key="1">
    <citation type="submission" date="2016-04" db="EMBL/GenBank/DDBJ databases">
        <authorList>
            <person name="Evans L.H."/>
            <person name="Alamgir A."/>
            <person name="Owens N."/>
            <person name="Weber N.D."/>
            <person name="Virtaneva K."/>
            <person name="Barbian K."/>
            <person name="Babar A."/>
            <person name="Rosenke K."/>
        </authorList>
    </citation>
    <scope>NUCLEOTIDE SEQUENCE [LARGE SCALE GENOMIC DNA]</scope>
    <source>
        <strain evidence="2 3">PMB02</strain>
    </source>
</reference>
<dbReference type="RefSeq" id="WP_048432277.1">
    <property type="nucleotide sequence ID" value="NZ_LWHQ01000011.1"/>
</dbReference>
<name>A0A179SIF2_9HYPH</name>
<gene>
    <name evidence="2" type="ORF">A5481_06260</name>
</gene>
<feature type="coiled-coil region" evidence="1">
    <location>
        <begin position="6"/>
        <end position="40"/>
    </location>
</feature>
<dbReference type="Proteomes" id="UP000078316">
    <property type="component" value="Unassembled WGS sequence"/>
</dbReference>
<accession>A0A179SIF2</accession>
<dbReference type="STRING" id="427683.A5481_06260"/>
<proteinExistence type="predicted"/>
<dbReference type="AlphaFoldDB" id="A0A179SIF2"/>